<dbReference type="InterPro" id="IPR005835">
    <property type="entry name" value="NTP_transferase_dom"/>
</dbReference>
<dbReference type="Gene3D" id="3.90.550.10">
    <property type="entry name" value="Spore Coat Polysaccharide Biosynthesis Protein SpsA, Chain A"/>
    <property type="match status" value="1"/>
</dbReference>
<dbReference type="Pfam" id="PF00483">
    <property type="entry name" value="NTP_transferase"/>
    <property type="match status" value="1"/>
</dbReference>
<dbReference type="PANTHER" id="PTHR43584">
    <property type="entry name" value="NUCLEOTIDYL TRANSFERASE"/>
    <property type="match status" value="1"/>
</dbReference>
<organism evidence="4 5">
    <name type="scientific">Nitrococcus mobilis Nb-231</name>
    <dbReference type="NCBI Taxonomy" id="314278"/>
    <lineage>
        <taxon>Bacteria</taxon>
        <taxon>Pseudomonadati</taxon>
        <taxon>Pseudomonadota</taxon>
        <taxon>Gammaproteobacteria</taxon>
        <taxon>Chromatiales</taxon>
        <taxon>Ectothiorhodospiraceae</taxon>
        <taxon>Nitrococcus</taxon>
    </lineage>
</organism>
<keyword evidence="5" id="KW-1185">Reference proteome</keyword>
<dbReference type="HOGENOM" id="CLU_029499_2_1_6"/>
<evidence type="ECO:0000259" key="3">
    <source>
        <dbReference type="Pfam" id="PF00483"/>
    </source>
</evidence>
<gene>
    <name evidence="4" type="ORF">NB231_15828</name>
</gene>
<dbReference type="CDD" id="cd06422">
    <property type="entry name" value="NTP_transferase_like_1"/>
    <property type="match status" value="1"/>
</dbReference>
<dbReference type="InterPro" id="IPR029044">
    <property type="entry name" value="Nucleotide-diphossugar_trans"/>
</dbReference>
<accession>A4BLW6</accession>
<dbReference type="InterPro" id="IPR050065">
    <property type="entry name" value="GlmU-like"/>
</dbReference>
<sequence length="224" mass="24465">MILAAGRGVRMRPLTDRLPKPMLAVAGRPLIDYQLTALARAGVDTVVVNVAWLSTKLVHYLGDGARWGIEIRISDEGESALETGGGIQRALPLLGADSFWVVNGDIWSDFPLQDLPTEPTALAHLILVDNPPHHPHGDFALLGDRVVEPPCTRRLTFAGIGCYRRELFDRACAGAFRLAPLLRQAAARGQVSAAHYRGRWRDAGTPERLASLDAELRASRPGRR</sequence>
<dbReference type="GO" id="GO:0016779">
    <property type="term" value="F:nucleotidyltransferase activity"/>
    <property type="evidence" value="ECO:0007669"/>
    <property type="project" value="UniProtKB-KW"/>
</dbReference>
<dbReference type="InterPro" id="IPR054790">
    <property type="entry name" value="MurU"/>
</dbReference>
<keyword evidence="1 4" id="KW-0808">Transferase</keyword>
<dbReference type="EMBL" id="AAOF01000001">
    <property type="protein sequence ID" value="EAR23304.1"/>
    <property type="molecule type" value="Genomic_DNA"/>
</dbReference>
<reference evidence="4 5" key="1">
    <citation type="submission" date="2006-02" db="EMBL/GenBank/DDBJ databases">
        <authorList>
            <person name="Waterbury J."/>
            <person name="Ferriera S."/>
            <person name="Johnson J."/>
            <person name="Kravitz S."/>
            <person name="Halpern A."/>
            <person name="Remington K."/>
            <person name="Beeson K."/>
            <person name="Tran B."/>
            <person name="Rogers Y.-H."/>
            <person name="Friedman R."/>
            <person name="Venter J.C."/>
        </authorList>
    </citation>
    <scope>NUCLEOTIDE SEQUENCE [LARGE SCALE GENOMIC DNA]</scope>
    <source>
        <strain evidence="4 5">Nb-231</strain>
    </source>
</reference>
<comment type="caution">
    <text evidence="4">The sequence shown here is derived from an EMBL/GenBank/DDBJ whole genome shotgun (WGS) entry which is preliminary data.</text>
</comment>
<name>A4BLW6_9GAMM</name>
<dbReference type="Proteomes" id="UP000003374">
    <property type="component" value="Unassembled WGS sequence"/>
</dbReference>
<dbReference type="PANTHER" id="PTHR43584:SF8">
    <property type="entry name" value="N-ACETYLMURAMATE ALPHA-1-PHOSPHATE URIDYLYLTRANSFERASE"/>
    <property type="match status" value="1"/>
</dbReference>
<keyword evidence="2" id="KW-0548">Nucleotidyltransferase</keyword>
<dbReference type="SUPFAM" id="SSF53448">
    <property type="entry name" value="Nucleotide-diphospho-sugar transferases"/>
    <property type="match status" value="1"/>
</dbReference>
<evidence type="ECO:0000313" key="5">
    <source>
        <dbReference type="Proteomes" id="UP000003374"/>
    </source>
</evidence>
<dbReference type="NCBIfam" id="NF045761">
    <property type="entry name" value="NAMPUrTaseMurU"/>
    <property type="match status" value="1"/>
</dbReference>
<evidence type="ECO:0000256" key="2">
    <source>
        <dbReference type="ARBA" id="ARBA00022695"/>
    </source>
</evidence>
<dbReference type="eggNOG" id="COG1208">
    <property type="taxonomic scope" value="Bacteria"/>
</dbReference>
<evidence type="ECO:0000256" key="1">
    <source>
        <dbReference type="ARBA" id="ARBA00022679"/>
    </source>
</evidence>
<proteinExistence type="predicted"/>
<protein>
    <submittedName>
        <fullName evidence="4">Nucleotidyltransferase family protein</fullName>
    </submittedName>
</protein>
<feature type="domain" description="Nucleotidyl transferase" evidence="3">
    <location>
        <begin position="1"/>
        <end position="214"/>
    </location>
</feature>
<evidence type="ECO:0000313" key="4">
    <source>
        <dbReference type="EMBL" id="EAR23304.1"/>
    </source>
</evidence>
<dbReference type="AlphaFoldDB" id="A4BLW6"/>
<dbReference type="STRING" id="314278.NB231_15828"/>